<dbReference type="Proteomes" id="UP000799770">
    <property type="component" value="Unassembled WGS sequence"/>
</dbReference>
<feature type="compositionally biased region" description="Polar residues" evidence="7">
    <location>
        <begin position="19"/>
        <end position="32"/>
    </location>
</feature>
<dbReference type="PRINTS" id="PR00053">
    <property type="entry name" value="FORKHEAD"/>
</dbReference>
<feature type="region of interest" description="Disordered" evidence="7">
    <location>
        <begin position="155"/>
        <end position="178"/>
    </location>
</feature>
<feature type="region of interest" description="Disordered" evidence="7">
    <location>
        <begin position="686"/>
        <end position="828"/>
    </location>
</feature>
<dbReference type="Pfam" id="PF00250">
    <property type="entry name" value="Forkhead"/>
    <property type="match status" value="1"/>
</dbReference>
<evidence type="ECO:0000256" key="2">
    <source>
        <dbReference type="ARBA" id="ARBA00023015"/>
    </source>
</evidence>
<dbReference type="PROSITE" id="PS50039">
    <property type="entry name" value="FORK_HEAD_3"/>
    <property type="match status" value="1"/>
</dbReference>
<dbReference type="Pfam" id="PF00498">
    <property type="entry name" value="FHA"/>
    <property type="match status" value="1"/>
</dbReference>
<feature type="compositionally biased region" description="Polar residues" evidence="7">
    <location>
        <begin position="68"/>
        <end position="77"/>
    </location>
</feature>
<reference evidence="10" key="1">
    <citation type="journal article" date="2020" name="Stud. Mycol.">
        <title>101 Dothideomycetes genomes: a test case for predicting lifestyles and emergence of pathogens.</title>
        <authorList>
            <person name="Haridas S."/>
            <person name="Albert R."/>
            <person name="Binder M."/>
            <person name="Bloem J."/>
            <person name="Labutti K."/>
            <person name="Salamov A."/>
            <person name="Andreopoulos B."/>
            <person name="Baker S."/>
            <person name="Barry K."/>
            <person name="Bills G."/>
            <person name="Bluhm B."/>
            <person name="Cannon C."/>
            <person name="Castanera R."/>
            <person name="Culley D."/>
            <person name="Daum C."/>
            <person name="Ezra D."/>
            <person name="Gonzalez J."/>
            <person name="Henrissat B."/>
            <person name="Kuo A."/>
            <person name="Liang C."/>
            <person name="Lipzen A."/>
            <person name="Lutzoni F."/>
            <person name="Magnuson J."/>
            <person name="Mondo S."/>
            <person name="Nolan M."/>
            <person name="Ohm R."/>
            <person name="Pangilinan J."/>
            <person name="Park H.-J."/>
            <person name="Ramirez L."/>
            <person name="Alfaro M."/>
            <person name="Sun H."/>
            <person name="Tritt A."/>
            <person name="Yoshinaga Y."/>
            <person name="Zwiers L.-H."/>
            <person name="Turgeon B."/>
            <person name="Goodwin S."/>
            <person name="Spatafora J."/>
            <person name="Crous P."/>
            <person name="Grigoriev I."/>
        </authorList>
    </citation>
    <scope>NUCLEOTIDE SEQUENCE</scope>
    <source>
        <strain evidence="10">CBS 627.86</strain>
    </source>
</reference>
<keyword evidence="3 6" id="KW-0238">DNA-binding</keyword>
<feature type="compositionally biased region" description="Polar residues" evidence="7">
    <location>
        <begin position="551"/>
        <end position="561"/>
    </location>
</feature>
<dbReference type="InterPro" id="IPR018122">
    <property type="entry name" value="TF_fork_head_CS_1"/>
</dbReference>
<dbReference type="PROSITE" id="PS00658">
    <property type="entry name" value="FORK_HEAD_2"/>
    <property type="match status" value="1"/>
</dbReference>
<dbReference type="InterPro" id="IPR036390">
    <property type="entry name" value="WH_DNA-bd_sf"/>
</dbReference>
<evidence type="ECO:0000313" key="11">
    <source>
        <dbReference type="Proteomes" id="UP000799770"/>
    </source>
</evidence>
<dbReference type="InterPro" id="IPR008984">
    <property type="entry name" value="SMAD_FHA_dom_sf"/>
</dbReference>
<dbReference type="GO" id="GO:0000978">
    <property type="term" value="F:RNA polymerase II cis-regulatory region sequence-specific DNA binding"/>
    <property type="evidence" value="ECO:0007669"/>
    <property type="project" value="TreeGrafter"/>
</dbReference>
<feature type="DNA-binding region" description="Fork-head" evidence="6">
    <location>
        <begin position="378"/>
        <end position="473"/>
    </location>
</feature>
<organism evidence="10 11">
    <name type="scientific">Lophiotrema nucula</name>
    <dbReference type="NCBI Taxonomy" id="690887"/>
    <lineage>
        <taxon>Eukaryota</taxon>
        <taxon>Fungi</taxon>
        <taxon>Dikarya</taxon>
        <taxon>Ascomycota</taxon>
        <taxon>Pezizomycotina</taxon>
        <taxon>Dothideomycetes</taxon>
        <taxon>Pleosporomycetidae</taxon>
        <taxon>Pleosporales</taxon>
        <taxon>Lophiotremataceae</taxon>
        <taxon>Lophiotrema</taxon>
    </lineage>
</organism>
<evidence type="ECO:0000256" key="7">
    <source>
        <dbReference type="SAM" id="MobiDB-lite"/>
    </source>
</evidence>
<feature type="region of interest" description="Disordered" evidence="7">
    <location>
        <begin position="467"/>
        <end position="492"/>
    </location>
</feature>
<feature type="region of interest" description="Disordered" evidence="7">
    <location>
        <begin position="267"/>
        <end position="367"/>
    </location>
</feature>
<dbReference type="InterPro" id="IPR001766">
    <property type="entry name" value="Fork_head_dom"/>
</dbReference>
<dbReference type="PANTHER" id="PTHR45881:SF1">
    <property type="entry name" value="FORK HEAD PROTEIN HOMOLOG 2"/>
    <property type="match status" value="1"/>
</dbReference>
<dbReference type="FunFam" id="1.10.10.10:FF:000030">
    <property type="entry name" value="Forkhead box protein K2"/>
    <property type="match status" value="1"/>
</dbReference>
<dbReference type="PROSITE" id="PS50006">
    <property type="entry name" value="FHA_DOMAIN"/>
    <property type="match status" value="1"/>
</dbReference>
<dbReference type="PANTHER" id="PTHR45881">
    <property type="entry name" value="CHECKPOINT SUPPRESSOR 1-LIKE, ISOFORM A-RELATED"/>
    <property type="match status" value="1"/>
</dbReference>
<keyword evidence="4" id="KW-0804">Transcription</keyword>
<dbReference type="InterPro" id="IPR000253">
    <property type="entry name" value="FHA_dom"/>
</dbReference>
<protein>
    <submittedName>
        <fullName evidence="10">Fork head domain-containing protein</fullName>
    </submittedName>
</protein>
<evidence type="ECO:0000259" key="9">
    <source>
        <dbReference type="PROSITE" id="PS50039"/>
    </source>
</evidence>
<feature type="region of interest" description="Disordered" evidence="7">
    <location>
        <begin position="578"/>
        <end position="630"/>
    </location>
</feature>
<dbReference type="InterPro" id="IPR036388">
    <property type="entry name" value="WH-like_DNA-bd_sf"/>
</dbReference>
<proteinExistence type="predicted"/>
<dbReference type="GO" id="GO:0005634">
    <property type="term" value="C:nucleus"/>
    <property type="evidence" value="ECO:0007669"/>
    <property type="project" value="UniProtKB-SubCell"/>
</dbReference>
<feature type="compositionally biased region" description="Polar residues" evidence="7">
    <location>
        <begin position="591"/>
        <end position="600"/>
    </location>
</feature>
<dbReference type="PROSITE" id="PS00657">
    <property type="entry name" value="FORK_HEAD_1"/>
    <property type="match status" value="1"/>
</dbReference>
<dbReference type="Gene3D" id="1.10.10.10">
    <property type="entry name" value="Winged helix-like DNA-binding domain superfamily/Winged helix DNA-binding domain"/>
    <property type="match status" value="1"/>
</dbReference>
<comment type="subcellular location">
    <subcellularLocation>
        <location evidence="1 6">Nucleus</location>
    </subcellularLocation>
</comment>
<feature type="region of interest" description="Disordered" evidence="7">
    <location>
        <begin position="1"/>
        <end position="89"/>
    </location>
</feature>
<feature type="compositionally biased region" description="Acidic residues" evidence="7">
    <location>
        <begin position="723"/>
        <end position="735"/>
    </location>
</feature>
<evidence type="ECO:0000313" key="10">
    <source>
        <dbReference type="EMBL" id="KAF2114534.1"/>
    </source>
</evidence>
<feature type="compositionally biased region" description="Acidic residues" evidence="7">
    <location>
        <begin position="816"/>
        <end position="828"/>
    </location>
</feature>
<evidence type="ECO:0000256" key="1">
    <source>
        <dbReference type="ARBA" id="ARBA00004123"/>
    </source>
</evidence>
<feature type="compositionally biased region" description="Low complexity" evidence="7">
    <location>
        <begin position="774"/>
        <end position="789"/>
    </location>
</feature>
<sequence length="828" mass="89497">MPPSSTRRSGLRSRREPDLQQSDADTPESIATPTRKRRRLNGNDRPATATPAVTEDAPPPRPRVAESVASNDSNVTLPNGAPVEDTADPIERQNLVIGALRTPGNYAPNASIDYANDLQARRNQGNNVAAFAKIAARDWCFFVQKTILLIGRADSAIRPNPPTSSQDTGPQSADPAAEWGVDIDLGPERQVSRVHAQIDFDSTQQKWYISVNSRNGLKLDDVSLGRGHRAQLHSGICIGIMGTQMLFLLANEEDQFHPMLWRQLKNDPEAEESDKEGGGPGGSRSLPHAHPSGPTPKREAYDPFPPSSHPRHKQSSQAYSMQLTSTPGRPQPGTPLAFRSSERGAPSQGSPSNFPRSIFTDPQGEDIDYSQDAAKDIKPPHSYAQLIGQAILSSPEEMLTLANIYQFIKDRYAFFRHTNGGWQNSIRHNLSLSKVFEKVARRTDEPGKGMKWKIADNERDDFLRKQLVHPRKGPGGARMDSSGPNSPALRDGIPHATLVGAMAHNDVFAKHERGITRIKTPPRSATPPLMEIPSANEAYTPDRGPRPPNSFYKQSPAQGEHSLTTPAKRLFQDHNPGAAAFPEVVDPKPAQSDSSPTSGPSKPKVAGMRHVAHSPPPLYSDTPAANANGAQDATRMNNAGLVTPLVTRHAPRLAPPSTAQVPSQYMNFSSPAPFWKYVDLPSTPARAPNLDISPIKMKKDEDVDEKADDISAQPSSPPIIDEPSNDGEDQDINEDEAGKGEDNDDEDLAPESPSRTVSRPVSRRDVPGSQRSRSNSAAVTAAHVHTQANGFGGVASTGGADTGAAPMVRGASLGSVDEEEEEGFDLAK</sequence>
<dbReference type="InterPro" id="IPR030456">
    <property type="entry name" value="TF_fork_head_CS_2"/>
</dbReference>
<feature type="domain" description="FHA" evidence="8">
    <location>
        <begin position="148"/>
        <end position="224"/>
    </location>
</feature>
<keyword evidence="2" id="KW-0805">Transcription regulation</keyword>
<evidence type="ECO:0000259" key="8">
    <source>
        <dbReference type="PROSITE" id="PS50006"/>
    </source>
</evidence>
<dbReference type="SMART" id="SM00339">
    <property type="entry name" value="FH"/>
    <property type="match status" value="1"/>
</dbReference>
<feature type="domain" description="Fork-head" evidence="9">
    <location>
        <begin position="378"/>
        <end position="473"/>
    </location>
</feature>
<evidence type="ECO:0000256" key="5">
    <source>
        <dbReference type="ARBA" id="ARBA00023242"/>
    </source>
</evidence>
<dbReference type="SUPFAM" id="SSF49879">
    <property type="entry name" value="SMAD/FHA domain"/>
    <property type="match status" value="1"/>
</dbReference>
<dbReference type="AlphaFoldDB" id="A0A6A5Z693"/>
<dbReference type="SMART" id="SM00240">
    <property type="entry name" value="FHA"/>
    <property type="match status" value="1"/>
</dbReference>
<dbReference type="EMBL" id="ML977325">
    <property type="protein sequence ID" value="KAF2114534.1"/>
    <property type="molecule type" value="Genomic_DNA"/>
</dbReference>
<feature type="region of interest" description="Disordered" evidence="7">
    <location>
        <begin position="512"/>
        <end position="561"/>
    </location>
</feature>
<keyword evidence="5 6" id="KW-0539">Nucleus</keyword>
<dbReference type="CDD" id="cd22701">
    <property type="entry name" value="FHA_FKH1-like"/>
    <property type="match status" value="1"/>
</dbReference>
<dbReference type="CDD" id="cd00059">
    <property type="entry name" value="FH_FOX"/>
    <property type="match status" value="1"/>
</dbReference>
<dbReference type="Gene3D" id="2.60.200.20">
    <property type="match status" value="1"/>
</dbReference>
<evidence type="ECO:0000256" key="4">
    <source>
        <dbReference type="ARBA" id="ARBA00023163"/>
    </source>
</evidence>
<gene>
    <name evidence="10" type="ORF">BDV96DRAFT_494720</name>
</gene>
<dbReference type="SUPFAM" id="SSF46785">
    <property type="entry name" value="Winged helix' DNA-binding domain"/>
    <property type="match status" value="1"/>
</dbReference>
<dbReference type="OrthoDB" id="5954824at2759"/>
<dbReference type="GO" id="GO:0000981">
    <property type="term" value="F:DNA-binding transcription factor activity, RNA polymerase II-specific"/>
    <property type="evidence" value="ECO:0007669"/>
    <property type="project" value="TreeGrafter"/>
</dbReference>
<keyword evidence="11" id="KW-1185">Reference proteome</keyword>
<evidence type="ECO:0000256" key="6">
    <source>
        <dbReference type="PROSITE-ProRule" id="PRU00089"/>
    </source>
</evidence>
<accession>A0A6A5Z693</accession>
<name>A0A6A5Z693_9PLEO</name>
<feature type="compositionally biased region" description="Polar residues" evidence="7">
    <location>
        <begin position="315"/>
        <end position="328"/>
    </location>
</feature>
<evidence type="ECO:0000256" key="3">
    <source>
        <dbReference type="ARBA" id="ARBA00023125"/>
    </source>
</evidence>
<feature type="compositionally biased region" description="Low complexity" evidence="7">
    <location>
        <begin position="750"/>
        <end position="760"/>
    </location>
</feature>